<dbReference type="EMBL" id="JBJQND010000006">
    <property type="protein sequence ID" value="KAL3874613.1"/>
    <property type="molecule type" value="Genomic_DNA"/>
</dbReference>
<feature type="transmembrane region" description="Helical" evidence="5">
    <location>
        <begin position="535"/>
        <end position="556"/>
    </location>
</feature>
<dbReference type="CDD" id="cd15039">
    <property type="entry name" value="7tmB3_Methuselah-like"/>
    <property type="match status" value="1"/>
</dbReference>
<reference evidence="7 8" key="1">
    <citation type="submission" date="2024-11" db="EMBL/GenBank/DDBJ databases">
        <title>Chromosome-level genome assembly of the freshwater bivalve Anodonta woodiana.</title>
        <authorList>
            <person name="Chen X."/>
        </authorList>
    </citation>
    <scope>NUCLEOTIDE SEQUENCE [LARGE SCALE GENOMIC DNA]</scope>
    <source>
        <strain evidence="7">MN2024</strain>
        <tissue evidence="7">Gills</tissue>
    </source>
</reference>
<dbReference type="InterPro" id="IPR053231">
    <property type="entry name" value="GPCR_LN-TM7"/>
</dbReference>
<feature type="transmembrane region" description="Helical" evidence="5">
    <location>
        <begin position="346"/>
        <end position="369"/>
    </location>
</feature>
<dbReference type="GO" id="GO:0016020">
    <property type="term" value="C:membrane"/>
    <property type="evidence" value="ECO:0007669"/>
    <property type="project" value="UniProtKB-SubCell"/>
</dbReference>
<comment type="caution">
    <text evidence="7">The sequence shown here is derived from an EMBL/GenBank/DDBJ whole genome shotgun (WGS) entry which is preliminary data.</text>
</comment>
<name>A0ABD3WPG0_SINWO</name>
<protein>
    <recommendedName>
        <fullName evidence="6">G-protein coupled receptors family 2 profile 2 domain-containing protein</fullName>
    </recommendedName>
</protein>
<evidence type="ECO:0000256" key="1">
    <source>
        <dbReference type="ARBA" id="ARBA00004141"/>
    </source>
</evidence>
<feature type="transmembrane region" description="Helical" evidence="5">
    <location>
        <begin position="375"/>
        <end position="397"/>
    </location>
</feature>
<evidence type="ECO:0000313" key="7">
    <source>
        <dbReference type="EMBL" id="KAL3874613.1"/>
    </source>
</evidence>
<feature type="transmembrane region" description="Helical" evidence="5">
    <location>
        <begin position="418"/>
        <end position="442"/>
    </location>
</feature>
<feature type="transmembrane region" description="Helical" evidence="5">
    <location>
        <begin position="310"/>
        <end position="334"/>
    </location>
</feature>
<feature type="transmembrane region" description="Helical" evidence="5">
    <location>
        <begin position="509"/>
        <end position="529"/>
    </location>
</feature>
<evidence type="ECO:0000256" key="3">
    <source>
        <dbReference type="ARBA" id="ARBA00022989"/>
    </source>
</evidence>
<proteinExistence type="predicted"/>
<dbReference type="InterPro" id="IPR000832">
    <property type="entry name" value="GPCR_2_secretin-like"/>
</dbReference>
<feature type="domain" description="G-protein coupled receptors family 2 profile 2" evidence="6">
    <location>
        <begin position="309"/>
        <end position="558"/>
    </location>
</feature>
<dbReference type="Pfam" id="PF00002">
    <property type="entry name" value="7tm_2"/>
    <property type="match status" value="1"/>
</dbReference>
<dbReference type="AlphaFoldDB" id="A0ABD3WPG0"/>
<evidence type="ECO:0000256" key="4">
    <source>
        <dbReference type="ARBA" id="ARBA00023136"/>
    </source>
</evidence>
<sequence>MPPYPDEVVWIVACKLTFCLDAILNFKSDRFETLKDDVTGETDNICMNNQFYDPYKAKCRDLICLNGRTLRNSTCQSTYTTVSGQCYEVFVKFTLLDTDVNITDYYSNAELYILSHLIDFANYVYAFQSYVSEENETLGFEIFVRVAMYISMFNNVDPNELIESVLILDDNNITINNTFISRVSKQATFNVKIDRLVNTNGTYISSVDGKILKQLADTTSKNACSRDNTILISSLQKCALLKLSEAEYGSFMFNSTGVYILSIDLFIPCKKFDDSSGNGSILICLEDYMPKAVQLNGKTSRTAFSWEPTVILSTVITVISDGCLLCTVVTYSLFRSLRTQPGINNLILSVLLIFAQILTQFGLGAYGVIWSCKLIGIFLHFSWLMVLFWMNICCIHMHKSFTNIMHVHSAVGGRCTTIKYILHTCICSCVVMAINVISSLVQTNGVDMGYGSKWLCFISKELMLGVTFVLPISVLVFINLLLFLVVIVKINKTPRVKSHVVKERKYLQIYARLSTITGLFWTFGIAFFFTRLSVFEYLFIILNGSQGIFIFSAFILNKRVGKLYAPIFKCYTGRISRTTSTSQANS</sequence>
<comment type="subcellular location">
    <subcellularLocation>
        <location evidence="1">Membrane</location>
        <topology evidence="1">Multi-pass membrane protein</topology>
    </subcellularLocation>
</comment>
<keyword evidence="2 5" id="KW-0812">Transmembrane</keyword>
<gene>
    <name evidence="7" type="ORF">ACJMK2_037600</name>
</gene>
<evidence type="ECO:0000313" key="8">
    <source>
        <dbReference type="Proteomes" id="UP001634394"/>
    </source>
</evidence>
<accession>A0ABD3WPG0</accession>
<keyword evidence="4 5" id="KW-0472">Membrane</keyword>
<dbReference type="PROSITE" id="PS50261">
    <property type="entry name" value="G_PROTEIN_RECEP_F2_4"/>
    <property type="match status" value="1"/>
</dbReference>
<keyword evidence="3 5" id="KW-1133">Transmembrane helix</keyword>
<evidence type="ECO:0000256" key="5">
    <source>
        <dbReference type="SAM" id="Phobius"/>
    </source>
</evidence>
<evidence type="ECO:0000256" key="2">
    <source>
        <dbReference type="ARBA" id="ARBA00022692"/>
    </source>
</evidence>
<dbReference type="PANTHER" id="PTHR45902:SF1">
    <property type="entry name" value="LATROPHILIN RECEPTOR-LIKE PROTEIN A"/>
    <property type="match status" value="1"/>
</dbReference>
<dbReference type="PANTHER" id="PTHR45902">
    <property type="entry name" value="LATROPHILIN RECEPTOR-LIKE PROTEIN A"/>
    <property type="match status" value="1"/>
</dbReference>
<organism evidence="7 8">
    <name type="scientific">Sinanodonta woodiana</name>
    <name type="common">Chinese pond mussel</name>
    <name type="synonym">Anodonta woodiana</name>
    <dbReference type="NCBI Taxonomy" id="1069815"/>
    <lineage>
        <taxon>Eukaryota</taxon>
        <taxon>Metazoa</taxon>
        <taxon>Spiralia</taxon>
        <taxon>Lophotrochozoa</taxon>
        <taxon>Mollusca</taxon>
        <taxon>Bivalvia</taxon>
        <taxon>Autobranchia</taxon>
        <taxon>Heteroconchia</taxon>
        <taxon>Palaeoheterodonta</taxon>
        <taxon>Unionida</taxon>
        <taxon>Unionoidea</taxon>
        <taxon>Unionidae</taxon>
        <taxon>Unioninae</taxon>
        <taxon>Sinanodonta</taxon>
    </lineage>
</organism>
<evidence type="ECO:0000259" key="6">
    <source>
        <dbReference type="PROSITE" id="PS50261"/>
    </source>
</evidence>
<keyword evidence="8" id="KW-1185">Reference proteome</keyword>
<feature type="transmembrane region" description="Helical" evidence="5">
    <location>
        <begin position="462"/>
        <end position="488"/>
    </location>
</feature>
<dbReference type="Proteomes" id="UP001634394">
    <property type="component" value="Unassembled WGS sequence"/>
</dbReference>
<dbReference type="Gene3D" id="1.20.1070.10">
    <property type="entry name" value="Rhodopsin 7-helix transmembrane proteins"/>
    <property type="match status" value="1"/>
</dbReference>
<dbReference type="InterPro" id="IPR017981">
    <property type="entry name" value="GPCR_2-like_7TM"/>
</dbReference>